<dbReference type="AlphaFoldDB" id="E0S008"/>
<evidence type="ECO:0000256" key="1">
    <source>
        <dbReference type="SAM" id="Phobius"/>
    </source>
</evidence>
<feature type="transmembrane region" description="Helical" evidence="1">
    <location>
        <begin position="150"/>
        <end position="169"/>
    </location>
</feature>
<feature type="transmembrane region" description="Helical" evidence="1">
    <location>
        <begin position="12"/>
        <end position="35"/>
    </location>
</feature>
<accession>E0S008</accession>
<keyword evidence="1" id="KW-1133">Transmembrane helix</keyword>
<feature type="transmembrane region" description="Helical" evidence="1">
    <location>
        <begin position="269"/>
        <end position="290"/>
    </location>
</feature>
<gene>
    <name evidence="2" type="ordered locus">bpr_I0461</name>
</gene>
<evidence type="ECO:0000313" key="2">
    <source>
        <dbReference type="EMBL" id="ADL33209.1"/>
    </source>
</evidence>
<dbReference type="eggNOG" id="ENOG5033EU7">
    <property type="taxonomic scope" value="Bacteria"/>
</dbReference>
<name>E0S008_BUTPB</name>
<keyword evidence="3" id="KW-1185">Reference proteome</keyword>
<feature type="transmembrane region" description="Helical" evidence="1">
    <location>
        <begin position="224"/>
        <end position="257"/>
    </location>
</feature>
<feature type="transmembrane region" description="Helical" evidence="1">
    <location>
        <begin position="371"/>
        <end position="388"/>
    </location>
</feature>
<evidence type="ECO:0008006" key="4">
    <source>
        <dbReference type="Google" id="ProtNLM"/>
    </source>
</evidence>
<dbReference type="EMBL" id="CP001810">
    <property type="protein sequence ID" value="ADL33209.1"/>
    <property type="molecule type" value="Genomic_DNA"/>
</dbReference>
<dbReference type="HOGENOM" id="CLU_648557_0_0_9"/>
<evidence type="ECO:0000313" key="3">
    <source>
        <dbReference type="Proteomes" id="UP000001299"/>
    </source>
</evidence>
<organism evidence="2 3">
    <name type="scientific">Butyrivibrio proteoclasticus (strain ATCC 51982 / DSM 14932 / B316)</name>
    <name type="common">Clostridium proteoclasticum</name>
    <dbReference type="NCBI Taxonomy" id="515622"/>
    <lineage>
        <taxon>Bacteria</taxon>
        <taxon>Bacillati</taxon>
        <taxon>Bacillota</taxon>
        <taxon>Clostridia</taxon>
        <taxon>Lachnospirales</taxon>
        <taxon>Lachnospiraceae</taxon>
        <taxon>Butyrivibrio</taxon>
    </lineage>
</organism>
<reference evidence="2 3" key="1">
    <citation type="journal article" date="2010" name="PLoS ONE">
        <title>The glycobiome of the rumen bacterium Butyrivibrio proteoclasticus B316(T) highlights adaptation to a polysaccharide-rich environment.</title>
        <authorList>
            <person name="Kelly W.J."/>
            <person name="Leahy S.C."/>
            <person name="Altermann E."/>
            <person name="Yeoman C.J."/>
            <person name="Dunne J.C."/>
            <person name="Kong Z."/>
            <person name="Pacheco D.M."/>
            <person name="Li D."/>
            <person name="Noel S.J."/>
            <person name="Moon C.D."/>
            <person name="Cookson A.L."/>
            <person name="Attwood G.T."/>
        </authorList>
    </citation>
    <scope>NUCLEOTIDE SEQUENCE [LARGE SCALE GENOMIC DNA]</scope>
    <source>
        <strain evidence="3">ATCC 51982 / DSM 14932 / B316</strain>
    </source>
</reference>
<dbReference type="RefSeq" id="WP_013279866.1">
    <property type="nucleotide sequence ID" value="NC_014387.1"/>
</dbReference>
<dbReference type="KEGG" id="bpb:bpr_I0461"/>
<keyword evidence="1" id="KW-0472">Membrane</keyword>
<proteinExistence type="predicted"/>
<keyword evidence="1" id="KW-0812">Transmembrane</keyword>
<dbReference type="Proteomes" id="UP000001299">
    <property type="component" value="Chromosome 1"/>
</dbReference>
<feature type="transmembrane region" description="Helical" evidence="1">
    <location>
        <begin position="340"/>
        <end position="359"/>
    </location>
</feature>
<protein>
    <recommendedName>
        <fullName evidence="4">Glycosyltransferase RgtA/B/C/D-like domain-containing protein</fullName>
    </recommendedName>
</protein>
<dbReference type="STRING" id="515622.bpr_I0461"/>
<feature type="transmembrane region" description="Helical" evidence="1">
    <location>
        <begin position="175"/>
        <end position="195"/>
    </location>
</feature>
<sequence length="432" mass="50070">MNQVFSRKKLAIHTIIVLLMSVVLGVAMLCLVYMLPTDKMKSNVAAAYDLFMDERVYHDWSNDVEYTRLDGYTDMLMYGTAIYPNDESVLNEALMNRHIDMWYEDGMDVAYYSTDSEGEYRPISYEVYWHGYLIWLKPLLLFMHPRNIRVMNMILQFVFTAYLMQILALRFRGKYSLSVISGLIVINTVSTAMCLQYSSIFYISVIGMILVLKYPMLTANRHNYSLFFLVLGIFVAYFDFLTYPPIALCMPLMMYLVMQNEENGREKESTNGVFAVLRAGIYWSIGYIGMWGSKWFLPLLVGDNRLGYVLYELGYRSGVGKVSFIEVVIEKIKVLMIKPLIVYFAICLLYLIIKVVLAVVRKKVVAPCKDFILAMIMMMAIPIAWYFVVREHSLHTFAYRELAGTIMAGMILLESFSYNREIMNIGNENRII</sequence>